<dbReference type="Proteomes" id="UP000784294">
    <property type="component" value="Unassembled WGS sequence"/>
</dbReference>
<comment type="caution">
    <text evidence="1">The sequence shown here is derived from an EMBL/GenBank/DDBJ whole genome shotgun (WGS) entry which is preliminary data.</text>
</comment>
<protein>
    <submittedName>
        <fullName evidence="1">Uncharacterized protein</fullName>
    </submittedName>
</protein>
<accession>A0A3S5B665</accession>
<evidence type="ECO:0000313" key="2">
    <source>
        <dbReference type="Proteomes" id="UP000784294"/>
    </source>
</evidence>
<proteinExistence type="predicted"/>
<dbReference type="EMBL" id="CAAALY010248516">
    <property type="protein sequence ID" value="VEL34845.1"/>
    <property type="molecule type" value="Genomic_DNA"/>
</dbReference>
<sequence length="146" mass="16733">MIAGHFWPDHTRLGQPHVSVPFRRTSLLLPRPRRKRRRRFSPVQPRVRRIEASADGQRGVKVNYPSRKVFSLRLDVTYPTQPPLRARHDWSQHHTQRESNSARDAVHVTATLFNGSLGPTMPYNLASQQLDWVAVGNTSTVTRSPP</sequence>
<gene>
    <name evidence="1" type="ORF">PXEA_LOCUS28285</name>
</gene>
<name>A0A3S5B665_9PLAT</name>
<organism evidence="1 2">
    <name type="scientific">Protopolystoma xenopodis</name>
    <dbReference type="NCBI Taxonomy" id="117903"/>
    <lineage>
        <taxon>Eukaryota</taxon>
        <taxon>Metazoa</taxon>
        <taxon>Spiralia</taxon>
        <taxon>Lophotrochozoa</taxon>
        <taxon>Platyhelminthes</taxon>
        <taxon>Monogenea</taxon>
        <taxon>Polyopisthocotylea</taxon>
        <taxon>Polystomatidea</taxon>
        <taxon>Polystomatidae</taxon>
        <taxon>Protopolystoma</taxon>
    </lineage>
</organism>
<dbReference type="AlphaFoldDB" id="A0A3S5B665"/>
<reference evidence="1" key="1">
    <citation type="submission" date="2018-11" db="EMBL/GenBank/DDBJ databases">
        <authorList>
            <consortium name="Pathogen Informatics"/>
        </authorList>
    </citation>
    <scope>NUCLEOTIDE SEQUENCE</scope>
</reference>
<keyword evidence="2" id="KW-1185">Reference proteome</keyword>
<evidence type="ECO:0000313" key="1">
    <source>
        <dbReference type="EMBL" id="VEL34845.1"/>
    </source>
</evidence>